<accession>A0A1B4PT10</accession>
<reference evidence="2 3" key="1">
    <citation type="submission" date="2015-12" db="EMBL/GenBank/DDBJ databases">
        <title>Diversity of Burkholderia near neighbor genomes.</title>
        <authorList>
            <person name="Sahl J."/>
            <person name="Wagner D."/>
            <person name="Keim P."/>
        </authorList>
    </citation>
    <scope>NUCLEOTIDE SEQUENCE [LARGE SCALE GENOMIC DNA]</scope>
    <source>
        <strain evidence="2 3">MSMB1184WGS</strain>
    </source>
</reference>
<gene>
    <name evidence="2" type="ORF">WT26_14285</name>
</gene>
<keyword evidence="1" id="KW-0732">Signal</keyword>
<organism evidence="2 3">
    <name type="scientific">Burkholderia cepacia</name>
    <name type="common">Pseudomonas cepacia</name>
    <dbReference type="NCBI Taxonomy" id="292"/>
    <lineage>
        <taxon>Bacteria</taxon>
        <taxon>Pseudomonadati</taxon>
        <taxon>Pseudomonadota</taxon>
        <taxon>Betaproteobacteria</taxon>
        <taxon>Burkholderiales</taxon>
        <taxon>Burkholderiaceae</taxon>
        <taxon>Burkholderia</taxon>
        <taxon>Burkholderia cepacia complex</taxon>
    </lineage>
</organism>
<proteinExistence type="predicted"/>
<evidence type="ECO:0008006" key="4">
    <source>
        <dbReference type="Google" id="ProtNLM"/>
    </source>
</evidence>
<feature type="signal peptide" evidence="1">
    <location>
        <begin position="1"/>
        <end position="28"/>
    </location>
</feature>
<evidence type="ECO:0000313" key="3">
    <source>
        <dbReference type="Proteomes" id="UP000094776"/>
    </source>
</evidence>
<dbReference type="Proteomes" id="UP000094776">
    <property type="component" value="Chromosome 1"/>
</dbReference>
<protein>
    <recommendedName>
        <fullName evidence="4">TIGR03759 family integrating conjugative element protein</fullName>
    </recommendedName>
</protein>
<feature type="chain" id="PRO_5008567489" description="TIGR03759 family integrating conjugative element protein" evidence="1">
    <location>
        <begin position="29"/>
        <end position="243"/>
    </location>
</feature>
<dbReference type="InterPro" id="IPR022293">
    <property type="entry name" value="Integrating-conj_element"/>
</dbReference>
<evidence type="ECO:0000256" key="1">
    <source>
        <dbReference type="SAM" id="SignalP"/>
    </source>
</evidence>
<dbReference type="NCBIfam" id="TIGR03759">
    <property type="entry name" value="conj_TIGR03759"/>
    <property type="match status" value="1"/>
</dbReference>
<evidence type="ECO:0000313" key="2">
    <source>
        <dbReference type="EMBL" id="AOK17068.1"/>
    </source>
</evidence>
<dbReference type="RefSeq" id="WP_015602028.1">
    <property type="nucleotide sequence ID" value="NZ_CP013443.1"/>
</dbReference>
<name>A0A1B4PT10_BURCE</name>
<sequence>MARIVTLRFVCIAALLPSILSVAGTVTAQTRTAVSASATAIERASPIAASDEARAHAWGLDVAEWSRYQQLMRGPLGIYSPNLDPLTALGIEARSDAERQHYAELQVHAESQRVQKELIYQHAYDAAWKRLYPDQLPVHALTSPSRPDLSLAHTGRLAVFVKDDCPTCDARVRQLQTSGAAFDIYMVGSRGDDARIRAWAQRIGIDPAKVRARTITLNHDAGRWLMLGGQGTLPAVLSDTGSP</sequence>
<dbReference type="EMBL" id="CP013443">
    <property type="protein sequence ID" value="AOK17068.1"/>
    <property type="molecule type" value="Genomic_DNA"/>
</dbReference>
<dbReference type="AlphaFoldDB" id="A0A1B4PT10"/>